<feature type="compositionally biased region" description="Polar residues" evidence="2">
    <location>
        <begin position="17"/>
        <end position="33"/>
    </location>
</feature>
<reference evidence="3" key="1">
    <citation type="submission" date="2023-08" db="EMBL/GenBank/DDBJ databases">
        <authorList>
            <person name="Chen Y."/>
            <person name="Shah S."/>
            <person name="Dougan E. K."/>
            <person name="Thang M."/>
            <person name="Chan C."/>
        </authorList>
    </citation>
    <scope>NUCLEOTIDE SEQUENCE</scope>
</reference>
<feature type="compositionally biased region" description="Gly residues" evidence="2">
    <location>
        <begin position="533"/>
        <end position="544"/>
    </location>
</feature>
<dbReference type="Proteomes" id="UP001178507">
    <property type="component" value="Unassembled WGS sequence"/>
</dbReference>
<feature type="compositionally biased region" description="Low complexity" evidence="2">
    <location>
        <begin position="467"/>
        <end position="532"/>
    </location>
</feature>
<feature type="compositionally biased region" description="Basic and acidic residues" evidence="2">
    <location>
        <begin position="38"/>
        <end position="51"/>
    </location>
</feature>
<comment type="caution">
    <text evidence="3">The sequence shown here is derived from an EMBL/GenBank/DDBJ whole genome shotgun (WGS) entry which is preliminary data.</text>
</comment>
<dbReference type="AlphaFoldDB" id="A0AA36JNG5"/>
<gene>
    <name evidence="3" type="ORF">EVOR1521_LOCUS29747</name>
</gene>
<evidence type="ECO:0000313" key="4">
    <source>
        <dbReference type="Proteomes" id="UP001178507"/>
    </source>
</evidence>
<feature type="region of interest" description="Disordered" evidence="2">
    <location>
        <begin position="1"/>
        <end position="53"/>
    </location>
</feature>
<organism evidence="3 4">
    <name type="scientific">Effrenium voratum</name>
    <dbReference type="NCBI Taxonomy" id="2562239"/>
    <lineage>
        <taxon>Eukaryota</taxon>
        <taxon>Sar</taxon>
        <taxon>Alveolata</taxon>
        <taxon>Dinophyceae</taxon>
        <taxon>Suessiales</taxon>
        <taxon>Symbiodiniaceae</taxon>
        <taxon>Effrenium</taxon>
    </lineage>
</organism>
<evidence type="ECO:0000256" key="2">
    <source>
        <dbReference type="SAM" id="MobiDB-lite"/>
    </source>
</evidence>
<feature type="coiled-coil region" evidence="1">
    <location>
        <begin position="318"/>
        <end position="416"/>
    </location>
</feature>
<feature type="region of interest" description="Disordered" evidence="2">
    <location>
        <begin position="134"/>
        <end position="166"/>
    </location>
</feature>
<sequence>MNKVISGYFDSAHRGLQRQQQGEKISGSGSQVQLPPLRNEEVSEFSKEGHSKSFGSLVELTSEQARVGIQSDKYQQVLQDNAKLMKKLRDIQEQLAITSAKKEAFKAQAQRLEKEFKKGRDQSEALQKDLLEARREASQLSRESQEAAFPAKRRPCPRDDGNPWPLEDHGRRAEAMQMMTEMRKAHIQEVRLLQRGLAARGNGEMRNKVNEVADLVDKLGRAVLQRDENLREKSKAQVRLGKVEGDLRAITEECTRLKRQNKSLNDQLKEAQRKARFTPPRVDGAPEDSDEEFEHELLAFEQRFTILEEGPAGLDILASNLSKDKQGLEKRLKQSQETVGSLTSSVAEWKRLSEEQDLQIADLNTKLDQMMRDHAAMQEAIAQKRREIEQQVAEEKAQLEAKVVELQLECDNARAVSDGMDKASNRVQKELTKAQDAFTAAQQKRAEAHGAPAETEPDPSGAGGGAPAAAPEAAAGEAPSAEPGSAEPGSAEPGSAEPGSAEGAQPQPAEPATTGAPTEPAASAPEEAPGEVLGEGRGNEGGAG</sequence>
<evidence type="ECO:0000313" key="3">
    <source>
        <dbReference type="EMBL" id="CAJ1408264.1"/>
    </source>
</evidence>
<protein>
    <submittedName>
        <fullName evidence="3">Uncharacterized protein</fullName>
    </submittedName>
</protein>
<feature type="region of interest" description="Disordered" evidence="2">
    <location>
        <begin position="430"/>
        <end position="544"/>
    </location>
</feature>
<keyword evidence="1" id="KW-0175">Coiled coil</keyword>
<name>A0AA36JNG5_9DINO</name>
<feature type="coiled-coil region" evidence="1">
    <location>
        <begin position="240"/>
        <end position="274"/>
    </location>
</feature>
<dbReference type="EMBL" id="CAUJNA010003712">
    <property type="protein sequence ID" value="CAJ1408264.1"/>
    <property type="molecule type" value="Genomic_DNA"/>
</dbReference>
<accession>A0AA36JNG5</accession>
<evidence type="ECO:0000256" key="1">
    <source>
        <dbReference type="SAM" id="Coils"/>
    </source>
</evidence>
<keyword evidence="4" id="KW-1185">Reference proteome</keyword>
<feature type="compositionally biased region" description="Basic and acidic residues" evidence="2">
    <location>
        <begin position="156"/>
        <end position="166"/>
    </location>
</feature>
<proteinExistence type="predicted"/>